<dbReference type="PANTHER" id="PTHR13710">
    <property type="entry name" value="DNA HELICASE RECQ FAMILY MEMBER"/>
    <property type="match status" value="1"/>
</dbReference>
<dbReference type="Gene3D" id="1.10.10.10">
    <property type="entry name" value="Winged helix-like DNA-binding domain superfamily/Winged helix DNA-binding domain"/>
    <property type="match status" value="1"/>
</dbReference>
<dbReference type="GO" id="GO:0009378">
    <property type="term" value="F:four-way junction helicase activity"/>
    <property type="evidence" value="ECO:0007669"/>
    <property type="project" value="TreeGrafter"/>
</dbReference>
<dbReference type="GO" id="GO:0009432">
    <property type="term" value="P:SOS response"/>
    <property type="evidence" value="ECO:0007669"/>
    <property type="project" value="UniProtKB-UniRule"/>
</dbReference>
<dbReference type="InterPro" id="IPR036388">
    <property type="entry name" value="WH-like_DNA-bd_sf"/>
</dbReference>
<keyword evidence="9" id="KW-0862">Zinc</keyword>
<dbReference type="EC" id="5.6.2.4" evidence="16"/>
<comment type="similarity">
    <text evidence="3">Belongs to the helicase family. RecQ subfamily.</text>
</comment>
<keyword evidence="5" id="KW-0547">Nucleotide-binding</keyword>
<dbReference type="SUPFAM" id="SSF52540">
    <property type="entry name" value="P-loop containing nucleoside triphosphate hydrolases"/>
    <property type="match status" value="2"/>
</dbReference>
<accession>A0A5K7YU52</accession>
<organism evidence="20 21">
    <name type="scientific">Desulfosarcina alkanivorans</name>
    <dbReference type="NCBI Taxonomy" id="571177"/>
    <lineage>
        <taxon>Bacteria</taxon>
        <taxon>Pseudomonadati</taxon>
        <taxon>Thermodesulfobacteriota</taxon>
        <taxon>Desulfobacteria</taxon>
        <taxon>Desulfobacterales</taxon>
        <taxon>Desulfosarcinaceae</taxon>
        <taxon>Desulfosarcina</taxon>
    </lineage>
</organism>
<dbReference type="EMBL" id="AP021874">
    <property type="protein sequence ID" value="BBO70581.1"/>
    <property type="molecule type" value="Genomic_DNA"/>
</dbReference>
<dbReference type="InterPro" id="IPR001650">
    <property type="entry name" value="Helicase_C-like"/>
</dbReference>
<evidence type="ECO:0000256" key="7">
    <source>
        <dbReference type="ARBA" id="ARBA00022801"/>
    </source>
</evidence>
<dbReference type="SMART" id="SM00341">
    <property type="entry name" value="HRDC"/>
    <property type="match status" value="1"/>
</dbReference>
<evidence type="ECO:0000313" key="21">
    <source>
        <dbReference type="Proteomes" id="UP000427906"/>
    </source>
</evidence>
<evidence type="ECO:0000256" key="1">
    <source>
        <dbReference type="ARBA" id="ARBA00001946"/>
    </source>
</evidence>
<dbReference type="GO" id="GO:0005524">
    <property type="term" value="F:ATP binding"/>
    <property type="evidence" value="ECO:0007669"/>
    <property type="project" value="UniProtKB-KW"/>
</dbReference>
<dbReference type="Pfam" id="PF16124">
    <property type="entry name" value="RecQ_Zn_bind"/>
    <property type="match status" value="1"/>
</dbReference>
<dbReference type="InterPro" id="IPR044876">
    <property type="entry name" value="HRDC_dom_sf"/>
</dbReference>
<dbReference type="PANTHER" id="PTHR13710:SF105">
    <property type="entry name" value="ATP-DEPENDENT DNA HELICASE Q1"/>
    <property type="match status" value="1"/>
</dbReference>
<dbReference type="KEGG" id="dalk:DSCA_45110"/>
<dbReference type="Proteomes" id="UP000427906">
    <property type="component" value="Chromosome"/>
</dbReference>
<dbReference type="AlphaFoldDB" id="A0A5K7YU52"/>
<evidence type="ECO:0000256" key="5">
    <source>
        <dbReference type="ARBA" id="ARBA00022741"/>
    </source>
</evidence>
<comment type="cofactor">
    <cofactor evidence="1">
        <name>Mg(2+)</name>
        <dbReference type="ChEBI" id="CHEBI:18420"/>
    </cofactor>
</comment>
<gene>
    <name evidence="20" type="primary">recQ</name>
    <name evidence="20" type="ORF">DSCA_45110</name>
</gene>
<dbReference type="PROSITE" id="PS51192">
    <property type="entry name" value="HELICASE_ATP_BIND_1"/>
    <property type="match status" value="1"/>
</dbReference>
<dbReference type="GO" id="GO:0030894">
    <property type="term" value="C:replisome"/>
    <property type="evidence" value="ECO:0007669"/>
    <property type="project" value="TreeGrafter"/>
</dbReference>
<evidence type="ECO:0000256" key="13">
    <source>
        <dbReference type="ARBA" id="ARBA00023204"/>
    </source>
</evidence>
<keyword evidence="8 20" id="KW-0347">Helicase</keyword>
<evidence type="ECO:0000256" key="9">
    <source>
        <dbReference type="ARBA" id="ARBA00022833"/>
    </source>
</evidence>
<evidence type="ECO:0000256" key="12">
    <source>
        <dbReference type="ARBA" id="ARBA00023172"/>
    </source>
</evidence>
<dbReference type="RefSeq" id="WP_167527912.1">
    <property type="nucleotide sequence ID" value="NZ_AP021874.1"/>
</dbReference>
<dbReference type="Gene3D" id="3.40.50.300">
    <property type="entry name" value="P-loop containing nucleotide triphosphate hydrolases"/>
    <property type="match status" value="2"/>
</dbReference>
<dbReference type="SMART" id="SM00487">
    <property type="entry name" value="DEXDc"/>
    <property type="match status" value="1"/>
</dbReference>
<dbReference type="FunFam" id="3.40.50.300:FF:000156">
    <property type="entry name" value="ATP-dependent DNA helicase recQ"/>
    <property type="match status" value="1"/>
</dbReference>
<keyword evidence="11" id="KW-0238">DNA-binding</keyword>
<dbReference type="SUPFAM" id="SSF47819">
    <property type="entry name" value="HRDC-like"/>
    <property type="match status" value="1"/>
</dbReference>
<comment type="catalytic activity">
    <reaction evidence="15">
        <text>Couples ATP hydrolysis with the unwinding of duplex DNA by translocating in the 3'-5' direction.</text>
        <dbReference type="EC" id="5.6.2.4"/>
    </reaction>
</comment>
<dbReference type="SMART" id="SM00956">
    <property type="entry name" value="RQC"/>
    <property type="match status" value="1"/>
</dbReference>
<evidence type="ECO:0000256" key="16">
    <source>
        <dbReference type="NCBIfam" id="TIGR01389"/>
    </source>
</evidence>
<dbReference type="GO" id="GO:0046872">
    <property type="term" value="F:metal ion binding"/>
    <property type="evidence" value="ECO:0007669"/>
    <property type="project" value="UniProtKB-KW"/>
</dbReference>
<dbReference type="InterPro" id="IPR027417">
    <property type="entry name" value="P-loop_NTPase"/>
</dbReference>
<dbReference type="CDD" id="cd17920">
    <property type="entry name" value="DEXHc_RecQ"/>
    <property type="match status" value="1"/>
</dbReference>
<sequence length="687" mass="76269">MNLTCPECRSVFKLDPGEAGTESAGVQCPACGHAYQVVLSAQQNDMPQEWDYLENGMPVEPEAPESMAADWDDPAPVPPASYRDMPPETVLDTVFGYQTFRDNQKMVIDTLLAGRDAFALMPTGSGKSLCFQIPSLIRPGVGVVVSPLIALMQDQVTDLRQVGVRAHFLNSSLPAAEAARVEAIAAGGQCDLLYVAPERLLTDRFQRLLSNMKLALFAIDEAHCVSQWGHDFRPEYLQIASVTQRFPGVPRIALTATADPATRRDIVEKLHLAGAVRVVASFDRPNIFYRIRIKQNDKRQLLTLLRERHGGHAGIVYLRTRKRVDAIARWLREKGIAALPYHAGLDAEVRRRHQQRFLMEDGLVMVATIAFGMGIDKPDIRFVAHLDLPASMEAYYQETGRAGRDGQPAEAWLFYSLADVVAMRTLQNLSSGNEAFKSVLQRKLGAFLGFCESPECRRRGLLGYFGESYTPPCNCCDNCTEPVDTWDGTIAAQKALSCVYRTGQRFGAVYLIDVLTGRASERMERLGHHRIKTFGAGQDLEPKQWHSVFRQLLAAGYLDADMAARSGFRLNESSWNILRGEQPVRLKKDPEPVKATAGKKSARGSRVTFSDAASSALWERLRQLRLDISRELNVPPYVIFHDRTLEEMVVCRPSSHSDLLKISGVGQSKLDRFGDQFLAVISSGGDG</sequence>
<reference evidence="20 21" key="1">
    <citation type="submission" date="2019-11" db="EMBL/GenBank/DDBJ databases">
        <title>Comparative genomics of hydrocarbon-degrading Desulfosarcina strains.</title>
        <authorList>
            <person name="Watanabe M."/>
            <person name="Kojima H."/>
            <person name="Fukui M."/>
        </authorList>
    </citation>
    <scope>NUCLEOTIDE SEQUENCE [LARGE SCALE GENOMIC DNA]</scope>
    <source>
        <strain evidence="20 21">PL12</strain>
    </source>
</reference>
<keyword evidence="13" id="KW-0234">DNA repair</keyword>
<dbReference type="GO" id="GO:0006281">
    <property type="term" value="P:DNA repair"/>
    <property type="evidence" value="ECO:0007669"/>
    <property type="project" value="UniProtKB-KW"/>
</dbReference>
<dbReference type="InterPro" id="IPR014001">
    <property type="entry name" value="Helicase_ATP-bd"/>
</dbReference>
<dbReference type="Pfam" id="PF00270">
    <property type="entry name" value="DEAD"/>
    <property type="match status" value="1"/>
</dbReference>
<evidence type="ECO:0000259" key="19">
    <source>
        <dbReference type="PROSITE" id="PS51194"/>
    </source>
</evidence>
<evidence type="ECO:0000256" key="2">
    <source>
        <dbReference type="ARBA" id="ARBA00001947"/>
    </source>
</evidence>
<feature type="domain" description="Helicase C-terminal" evidence="19">
    <location>
        <begin position="297"/>
        <end position="444"/>
    </location>
</feature>
<dbReference type="GO" id="GO:0006260">
    <property type="term" value="P:DNA replication"/>
    <property type="evidence" value="ECO:0007669"/>
    <property type="project" value="InterPro"/>
</dbReference>
<dbReference type="GO" id="GO:0043138">
    <property type="term" value="F:3'-5' DNA helicase activity"/>
    <property type="evidence" value="ECO:0007669"/>
    <property type="project" value="UniProtKB-EC"/>
</dbReference>
<evidence type="ECO:0000256" key="14">
    <source>
        <dbReference type="ARBA" id="ARBA00023235"/>
    </source>
</evidence>
<dbReference type="PROSITE" id="PS51194">
    <property type="entry name" value="HELICASE_CTER"/>
    <property type="match status" value="1"/>
</dbReference>
<dbReference type="PROSITE" id="PS50967">
    <property type="entry name" value="HRDC"/>
    <property type="match status" value="1"/>
</dbReference>
<evidence type="ECO:0000259" key="18">
    <source>
        <dbReference type="PROSITE" id="PS51192"/>
    </source>
</evidence>
<dbReference type="SMART" id="SM00490">
    <property type="entry name" value="HELICc"/>
    <property type="match status" value="1"/>
</dbReference>
<evidence type="ECO:0000256" key="3">
    <source>
        <dbReference type="ARBA" id="ARBA00005446"/>
    </source>
</evidence>
<keyword evidence="6" id="KW-0227">DNA damage</keyword>
<dbReference type="GO" id="GO:0003677">
    <property type="term" value="F:DNA binding"/>
    <property type="evidence" value="ECO:0007669"/>
    <property type="project" value="UniProtKB-KW"/>
</dbReference>
<dbReference type="GO" id="GO:0005737">
    <property type="term" value="C:cytoplasm"/>
    <property type="evidence" value="ECO:0007669"/>
    <property type="project" value="TreeGrafter"/>
</dbReference>
<dbReference type="NCBIfam" id="TIGR02098">
    <property type="entry name" value="MJ0042_CXXC"/>
    <property type="match status" value="1"/>
</dbReference>
<dbReference type="GO" id="GO:0043590">
    <property type="term" value="C:bacterial nucleoid"/>
    <property type="evidence" value="ECO:0007669"/>
    <property type="project" value="TreeGrafter"/>
</dbReference>
<dbReference type="InterPro" id="IPR002121">
    <property type="entry name" value="HRDC_dom"/>
</dbReference>
<evidence type="ECO:0000256" key="8">
    <source>
        <dbReference type="ARBA" id="ARBA00022806"/>
    </source>
</evidence>
<dbReference type="FunFam" id="3.40.50.300:FF:000296">
    <property type="entry name" value="ATP-dependent DNA helicase RecQ"/>
    <property type="match status" value="1"/>
</dbReference>
<dbReference type="InterPro" id="IPR011723">
    <property type="entry name" value="Znf/thioredoxin_put"/>
</dbReference>
<evidence type="ECO:0000256" key="6">
    <source>
        <dbReference type="ARBA" id="ARBA00022763"/>
    </source>
</evidence>
<dbReference type="InterPro" id="IPR032284">
    <property type="entry name" value="RecQ_Zn-bd"/>
</dbReference>
<dbReference type="GO" id="GO:0016787">
    <property type="term" value="F:hydrolase activity"/>
    <property type="evidence" value="ECO:0007669"/>
    <property type="project" value="UniProtKB-KW"/>
</dbReference>
<evidence type="ECO:0000256" key="10">
    <source>
        <dbReference type="ARBA" id="ARBA00022840"/>
    </source>
</evidence>
<evidence type="ECO:0000256" key="11">
    <source>
        <dbReference type="ARBA" id="ARBA00023125"/>
    </source>
</evidence>
<dbReference type="NCBIfam" id="TIGR01389">
    <property type="entry name" value="recQ"/>
    <property type="match status" value="1"/>
</dbReference>
<dbReference type="Pfam" id="PF09382">
    <property type="entry name" value="RQC"/>
    <property type="match status" value="1"/>
</dbReference>
<comment type="cofactor">
    <cofactor evidence="2">
        <name>Zn(2+)</name>
        <dbReference type="ChEBI" id="CHEBI:29105"/>
    </cofactor>
</comment>
<keyword evidence="7" id="KW-0378">Hydrolase</keyword>
<dbReference type="InterPro" id="IPR006293">
    <property type="entry name" value="DNA_helicase_ATP-dep_RecQ_bac"/>
</dbReference>
<evidence type="ECO:0000256" key="4">
    <source>
        <dbReference type="ARBA" id="ARBA00022723"/>
    </source>
</evidence>
<keyword evidence="14" id="KW-0413">Isomerase</keyword>
<evidence type="ECO:0000259" key="17">
    <source>
        <dbReference type="PROSITE" id="PS50967"/>
    </source>
</evidence>
<keyword evidence="4" id="KW-0479">Metal-binding</keyword>
<dbReference type="GO" id="GO:0006310">
    <property type="term" value="P:DNA recombination"/>
    <property type="evidence" value="ECO:0007669"/>
    <property type="project" value="UniProtKB-UniRule"/>
</dbReference>
<dbReference type="InterPro" id="IPR010997">
    <property type="entry name" value="HRDC-like_sf"/>
</dbReference>
<dbReference type="InterPro" id="IPR018982">
    <property type="entry name" value="RQC_domain"/>
</dbReference>
<feature type="domain" description="Helicase ATP-binding" evidence="18">
    <location>
        <begin position="108"/>
        <end position="276"/>
    </location>
</feature>
<keyword evidence="12" id="KW-0233">DNA recombination</keyword>
<evidence type="ECO:0000256" key="15">
    <source>
        <dbReference type="ARBA" id="ARBA00034617"/>
    </source>
</evidence>
<dbReference type="CDD" id="cd18794">
    <property type="entry name" value="SF2_C_RecQ"/>
    <property type="match status" value="1"/>
</dbReference>
<proteinExistence type="inferred from homology"/>
<dbReference type="InterPro" id="IPR004589">
    <property type="entry name" value="DNA_helicase_ATP-dep_RecQ"/>
</dbReference>
<keyword evidence="10" id="KW-0067">ATP-binding</keyword>
<protein>
    <recommendedName>
        <fullName evidence="16">DNA helicase RecQ</fullName>
        <ecNumber evidence="16">5.6.2.4</ecNumber>
    </recommendedName>
</protein>
<dbReference type="Pfam" id="PF00570">
    <property type="entry name" value="HRDC"/>
    <property type="match status" value="1"/>
</dbReference>
<dbReference type="Pfam" id="PF00271">
    <property type="entry name" value="Helicase_C"/>
    <property type="match status" value="1"/>
</dbReference>
<feature type="domain" description="HRDC" evidence="17">
    <location>
        <begin position="611"/>
        <end position="687"/>
    </location>
</feature>
<dbReference type="InterPro" id="IPR011545">
    <property type="entry name" value="DEAD/DEAH_box_helicase_dom"/>
</dbReference>
<dbReference type="Gene3D" id="1.10.150.80">
    <property type="entry name" value="HRDC domain"/>
    <property type="match status" value="1"/>
</dbReference>
<keyword evidence="21" id="KW-1185">Reference proteome</keyword>
<evidence type="ECO:0000313" key="20">
    <source>
        <dbReference type="EMBL" id="BBO70581.1"/>
    </source>
</evidence>
<dbReference type="NCBIfam" id="TIGR00614">
    <property type="entry name" value="recQ_fam"/>
    <property type="match status" value="1"/>
</dbReference>
<name>A0A5K7YU52_9BACT</name>